<accession>A0AAD9AWV3</accession>
<keyword evidence="2" id="KW-1185">Reference proteome</keyword>
<reference evidence="1" key="1">
    <citation type="submission" date="2023-01" db="EMBL/GenBank/DDBJ databases">
        <title>Colletotrichum chrysophilum M932 genome sequence.</title>
        <authorList>
            <person name="Baroncelli R."/>
        </authorList>
    </citation>
    <scope>NUCLEOTIDE SEQUENCE</scope>
    <source>
        <strain evidence="1">M932</strain>
    </source>
</reference>
<dbReference type="Proteomes" id="UP001243330">
    <property type="component" value="Unassembled WGS sequence"/>
</dbReference>
<organism evidence="1 2">
    <name type="scientific">Colletotrichum chrysophilum</name>
    <dbReference type="NCBI Taxonomy" id="1836956"/>
    <lineage>
        <taxon>Eukaryota</taxon>
        <taxon>Fungi</taxon>
        <taxon>Dikarya</taxon>
        <taxon>Ascomycota</taxon>
        <taxon>Pezizomycotina</taxon>
        <taxon>Sordariomycetes</taxon>
        <taxon>Hypocreomycetidae</taxon>
        <taxon>Glomerellales</taxon>
        <taxon>Glomerellaceae</taxon>
        <taxon>Colletotrichum</taxon>
        <taxon>Colletotrichum gloeosporioides species complex</taxon>
    </lineage>
</organism>
<comment type="caution">
    <text evidence="1">The sequence shown here is derived from an EMBL/GenBank/DDBJ whole genome shotgun (WGS) entry which is preliminary data.</text>
</comment>
<protein>
    <submittedName>
        <fullName evidence="1">Fungal specific transcription factor domain-containing protein</fullName>
    </submittedName>
</protein>
<evidence type="ECO:0000313" key="2">
    <source>
        <dbReference type="Proteomes" id="UP001243330"/>
    </source>
</evidence>
<evidence type="ECO:0000313" key="1">
    <source>
        <dbReference type="EMBL" id="KAK1854829.1"/>
    </source>
</evidence>
<proteinExistence type="predicted"/>
<gene>
    <name evidence="1" type="ORF">CCHR01_02509</name>
</gene>
<dbReference type="EMBL" id="JAQOWY010000030">
    <property type="protein sequence ID" value="KAK1854829.1"/>
    <property type="molecule type" value="Genomic_DNA"/>
</dbReference>
<name>A0AAD9AWV3_9PEZI</name>
<sequence>MKTRSSIMLSSCPSLESGAKYGRQRMELPPEDTVRHVMDVYLANFNSVLTRPTAVQAVNVTECLNNARAFFAGIVSGGTNVQSVRILLGTGILFMGAMLGDIRAPVVFIYVFWIACILNRDVAARTTQASIQHDADMDHDLPPTEDEVAMAVAPDVADASADDDLDDFNYAACARGMTKLNLFHARVELAQIQGRYNCAFSLRARYMNPGEKAQFAQGIRLSIQ</sequence>
<dbReference type="AlphaFoldDB" id="A0AAD9AWV3"/>